<dbReference type="SMART" id="SM00490">
    <property type="entry name" value="HELICc"/>
    <property type="match status" value="1"/>
</dbReference>
<comment type="similarity">
    <text evidence="5">Belongs to the DEAD box helicase family.</text>
</comment>
<evidence type="ECO:0000256" key="5">
    <source>
        <dbReference type="RuleBase" id="RU365068"/>
    </source>
</evidence>
<dbReference type="SMART" id="SM00487">
    <property type="entry name" value="DEXDc"/>
    <property type="match status" value="1"/>
</dbReference>
<keyword evidence="1 5" id="KW-0547">Nucleotide-binding</keyword>
<dbReference type="SUPFAM" id="SSF52540">
    <property type="entry name" value="P-loop containing nucleoside triphosphate hydrolases"/>
    <property type="match status" value="1"/>
</dbReference>
<dbReference type="InterPro" id="IPR001650">
    <property type="entry name" value="Helicase_C-like"/>
</dbReference>
<organism evidence="9 10">
    <name type="scientific">Seiridium unicorne</name>
    <dbReference type="NCBI Taxonomy" id="138068"/>
    <lineage>
        <taxon>Eukaryota</taxon>
        <taxon>Fungi</taxon>
        <taxon>Dikarya</taxon>
        <taxon>Ascomycota</taxon>
        <taxon>Pezizomycotina</taxon>
        <taxon>Sordariomycetes</taxon>
        <taxon>Xylariomycetidae</taxon>
        <taxon>Amphisphaeriales</taxon>
        <taxon>Sporocadaceae</taxon>
        <taxon>Seiridium</taxon>
    </lineage>
</organism>
<comment type="domain">
    <text evidence="5">The Q motif is unique to and characteristic of the DEAD box family of RNA helicases and controls ATP binding and hydrolysis.</text>
</comment>
<comment type="catalytic activity">
    <reaction evidence="5">
        <text>ATP + H2O = ADP + phosphate + H(+)</text>
        <dbReference type="Rhea" id="RHEA:13065"/>
        <dbReference type="ChEBI" id="CHEBI:15377"/>
        <dbReference type="ChEBI" id="CHEBI:15378"/>
        <dbReference type="ChEBI" id="CHEBI:30616"/>
        <dbReference type="ChEBI" id="CHEBI:43474"/>
        <dbReference type="ChEBI" id="CHEBI:456216"/>
        <dbReference type="EC" id="3.6.4.13"/>
    </reaction>
</comment>
<keyword evidence="3 5" id="KW-0067">ATP-binding</keyword>
<dbReference type="EC" id="3.6.4.13" evidence="5"/>
<dbReference type="EMBL" id="JARVKF010000002">
    <property type="protein sequence ID" value="KAK9426286.1"/>
    <property type="molecule type" value="Genomic_DNA"/>
</dbReference>
<dbReference type="Pfam" id="PF00271">
    <property type="entry name" value="Helicase_C"/>
    <property type="match status" value="1"/>
</dbReference>
<keyword evidence="10" id="KW-1185">Reference proteome</keyword>
<dbReference type="PROSITE" id="PS51194">
    <property type="entry name" value="HELICASE_CTER"/>
    <property type="match status" value="1"/>
</dbReference>
<accession>A0ABR2VHK2</accession>
<name>A0ABR2VHK2_9PEZI</name>
<protein>
    <recommendedName>
        <fullName evidence="5">ATP-dependent RNA helicase</fullName>
        <ecNumber evidence="5">3.6.4.13</ecNumber>
    </recommendedName>
</protein>
<dbReference type="InterPro" id="IPR014001">
    <property type="entry name" value="Helicase_ATP-bd"/>
</dbReference>
<feature type="compositionally biased region" description="Basic and acidic residues" evidence="6">
    <location>
        <begin position="81"/>
        <end position="91"/>
    </location>
</feature>
<dbReference type="InterPro" id="IPR011545">
    <property type="entry name" value="DEAD/DEAH_box_helicase_dom"/>
</dbReference>
<comment type="function">
    <text evidence="5">RNA helicase.</text>
</comment>
<reference evidence="9 10" key="1">
    <citation type="journal article" date="2024" name="J. Plant Pathol.">
        <title>Sequence and assembly of the genome of Seiridium unicorne, isolate CBS 538.82, causal agent of cypress canker disease.</title>
        <authorList>
            <person name="Scali E."/>
            <person name="Rocca G.D."/>
            <person name="Danti R."/>
            <person name="Garbelotto M."/>
            <person name="Barberini S."/>
            <person name="Baroncelli R."/>
            <person name="Emiliani G."/>
        </authorList>
    </citation>
    <scope>NUCLEOTIDE SEQUENCE [LARGE SCALE GENOMIC DNA]</scope>
    <source>
        <strain evidence="9 10">BM-138-508</strain>
    </source>
</reference>
<evidence type="ECO:0000256" key="4">
    <source>
        <dbReference type="ARBA" id="ARBA00022884"/>
    </source>
</evidence>
<sequence>MYSRYIPPSKGKSDSAPTPAPTVIPTHVESAPSPAAVTRPGAYSRYIPPAKSAVEPKKHLHFDENDVVDALVSEQPPTKRTKLESEPKSESLKLTGPDTEPSKKDDKKRKKAKKEKEAKQLTDQEETTAEPGPLEAAVPLHSKVEPAGSAIAAEGRKEKKKKKKTQDSRDQDVASEDDETRRRHKSVFEKKQKSMKAPGTVTTDHNGGIDHEDILMRDAPEPVEAHGLEPLPQPAPIPEDTSVPDFETLPPWLADPIRVSRQATAPFTDFGLSPDLGITPEIATRLAQKGYKEAFAIQTAVVPQLLPHHCRTMQSDILVSAATGSGKTLAYAVPVIRDLSQGNRYVTRLRALVVLPTRELVRQAQKVCEECAGIFALDGKKRRAKVGTATGYQSIQEERRALLEREDRYDPEAYKEKMTRLNSKTWGHHDEDDEDDEELADIRRHEDQKETLPDYLIDYKSKVDILICTPGRLVEHIKFTPGFSLNHVRWLIADEADKLLGQGFQQWLDVVIPKLHDGDQLSRHHKQSRLVGVRKVILSATMTRDLDLLDGLKLRRPKLVVLEGSGAGVDYSLPELLQESALKADANLKPLFLLDLLQSPHLHSGTTRAHISDDTSSSGSDTSDSDSSESDSDSHADTRRTREKSSAGQSLLKSTLIFTKSNQSALRLSRLLGILSPKLGEIIGLLTSETAYSTRKQTLQAFSSGKIRIIVASDLVARGIDFDHLENVINYDIPSSVASYVHRVGRTARAGRSGHAWTLFTDAEARWFWKEVAGGKTIQRSGKVERTRVTEEKEAAFEVKKERYEAALQALGDEVMEKRRAR</sequence>
<dbReference type="PANTHER" id="PTHR24031">
    <property type="entry name" value="RNA HELICASE"/>
    <property type="match status" value="1"/>
</dbReference>
<dbReference type="GO" id="GO:0004386">
    <property type="term" value="F:helicase activity"/>
    <property type="evidence" value="ECO:0007669"/>
    <property type="project" value="UniProtKB-KW"/>
</dbReference>
<evidence type="ECO:0000256" key="1">
    <source>
        <dbReference type="ARBA" id="ARBA00022741"/>
    </source>
</evidence>
<evidence type="ECO:0000313" key="10">
    <source>
        <dbReference type="Proteomes" id="UP001408356"/>
    </source>
</evidence>
<feature type="region of interest" description="Disordered" evidence="6">
    <location>
        <begin position="1"/>
        <end position="42"/>
    </location>
</feature>
<dbReference type="CDD" id="cd18787">
    <property type="entry name" value="SF2_C_DEAD"/>
    <property type="match status" value="1"/>
</dbReference>
<dbReference type="InterPro" id="IPR027417">
    <property type="entry name" value="P-loop_NTPase"/>
</dbReference>
<dbReference type="Pfam" id="PF00270">
    <property type="entry name" value="DEAD"/>
    <property type="match status" value="2"/>
</dbReference>
<evidence type="ECO:0000256" key="6">
    <source>
        <dbReference type="SAM" id="MobiDB-lite"/>
    </source>
</evidence>
<evidence type="ECO:0000256" key="3">
    <source>
        <dbReference type="ARBA" id="ARBA00022840"/>
    </source>
</evidence>
<dbReference type="Proteomes" id="UP001408356">
    <property type="component" value="Unassembled WGS sequence"/>
</dbReference>
<feature type="domain" description="Helicase C-terminal" evidence="8">
    <location>
        <begin position="646"/>
        <end position="795"/>
    </location>
</feature>
<keyword evidence="4 5" id="KW-0694">RNA-binding</keyword>
<evidence type="ECO:0000259" key="8">
    <source>
        <dbReference type="PROSITE" id="PS51194"/>
    </source>
</evidence>
<evidence type="ECO:0000259" key="7">
    <source>
        <dbReference type="PROSITE" id="PS51192"/>
    </source>
</evidence>
<keyword evidence="2 5" id="KW-0378">Hydrolase</keyword>
<feature type="domain" description="Helicase ATP-binding" evidence="7">
    <location>
        <begin position="308"/>
        <end position="560"/>
    </location>
</feature>
<dbReference type="Gene3D" id="3.40.50.300">
    <property type="entry name" value="P-loop containing nucleotide triphosphate hydrolases"/>
    <property type="match status" value="2"/>
</dbReference>
<evidence type="ECO:0000256" key="2">
    <source>
        <dbReference type="ARBA" id="ARBA00022801"/>
    </source>
</evidence>
<feature type="compositionally biased region" description="Basic and acidic residues" evidence="6">
    <location>
        <begin position="632"/>
        <end position="645"/>
    </location>
</feature>
<feature type="region of interest" description="Disordered" evidence="6">
    <location>
        <begin position="70"/>
        <end position="209"/>
    </location>
</feature>
<dbReference type="PROSITE" id="PS51192">
    <property type="entry name" value="HELICASE_ATP_BIND_1"/>
    <property type="match status" value="1"/>
</dbReference>
<evidence type="ECO:0000313" key="9">
    <source>
        <dbReference type="EMBL" id="KAK9426286.1"/>
    </source>
</evidence>
<comment type="caution">
    <text evidence="9">The sequence shown here is derived from an EMBL/GenBank/DDBJ whole genome shotgun (WGS) entry which is preliminary data.</text>
</comment>
<proteinExistence type="inferred from homology"/>
<keyword evidence="5 9" id="KW-0347">Helicase</keyword>
<gene>
    <name evidence="9" type="ORF">SUNI508_02727</name>
</gene>
<feature type="region of interest" description="Disordered" evidence="6">
    <location>
        <begin position="605"/>
        <end position="647"/>
    </location>
</feature>